<dbReference type="OrthoDB" id="9815592at2"/>
<dbReference type="EMBL" id="LWQU01000104">
    <property type="protein sequence ID" value="OAN55086.1"/>
    <property type="molecule type" value="Genomic_DNA"/>
</dbReference>
<dbReference type="SUPFAM" id="SSF51161">
    <property type="entry name" value="Trimeric LpxA-like enzymes"/>
    <property type="match status" value="1"/>
</dbReference>
<accession>A0A178MWG2</accession>
<dbReference type="Gene3D" id="3.40.50.20">
    <property type="match status" value="1"/>
</dbReference>
<dbReference type="PANTHER" id="PTHR43300:SF7">
    <property type="entry name" value="UDP-N-ACETYLBACILLOSAMINE N-ACETYLTRANSFERASE"/>
    <property type="match status" value="1"/>
</dbReference>
<evidence type="ECO:0000256" key="2">
    <source>
        <dbReference type="PIRSR" id="PIRSR620019-2"/>
    </source>
</evidence>
<proteinExistence type="inferred from homology"/>
<protein>
    <recommendedName>
        <fullName evidence="5">PglD N-terminal domain-containing protein</fullName>
    </recommendedName>
</protein>
<gene>
    <name evidence="3" type="ORF">A6A05_00565</name>
</gene>
<organism evidence="3 4">
    <name type="scientific">Magnetospirillum moscoviense</name>
    <dbReference type="NCBI Taxonomy" id="1437059"/>
    <lineage>
        <taxon>Bacteria</taxon>
        <taxon>Pseudomonadati</taxon>
        <taxon>Pseudomonadota</taxon>
        <taxon>Alphaproteobacteria</taxon>
        <taxon>Rhodospirillales</taxon>
        <taxon>Rhodospirillaceae</taxon>
        <taxon>Magnetospirillum</taxon>
    </lineage>
</organism>
<evidence type="ECO:0008006" key="5">
    <source>
        <dbReference type="Google" id="ProtNLM"/>
    </source>
</evidence>
<dbReference type="InterPro" id="IPR050179">
    <property type="entry name" value="Trans_hexapeptide_repeat"/>
</dbReference>
<sequence length="243" mass="25511">MDRDPHHHGATIVTGGPLIFLGATAVPELIDVLVDINQAGGSWAPRGILDDNPDLAGTTIAGLPVLGPLERVAEHPDARFVFAIGSHSTRLARHSILCRLDLPDDRYATLIHPGAKVYASASIGAGSIIHFGAVIANGVRLGRWVIVLWNSVIGADSRVGDGALITSQVTTNSGVRIGSYSFIGSASAIAEAVTIGPGAMVGMRSLVLRNVASGTFQFGDPPRILSRQEVPDGIIANWEEFTR</sequence>
<evidence type="ECO:0000313" key="4">
    <source>
        <dbReference type="Proteomes" id="UP000078543"/>
    </source>
</evidence>
<reference evidence="3 4" key="1">
    <citation type="submission" date="2016-04" db="EMBL/GenBank/DDBJ databases">
        <title>Draft genome sequence of freshwater magnetotactic bacteria Magnetospirillum marisnigri SP-1 and Magnetospirillum moscoviense BB-1.</title>
        <authorList>
            <person name="Koziaeva V."/>
            <person name="Dziuba M.V."/>
            <person name="Ivanov T.M."/>
            <person name="Kuznetsov B."/>
            <person name="Grouzdev D.S."/>
        </authorList>
    </citation>
    <scope>NUCLEOTIDE SEQUENCE [LARGE SCALE GENOMIC DNA]</scope>
    <source>
        <strain evidence="3 4">BB-1</strain>
    </source>
</reference>
<dbReference type="Gene3D" id="2.160.10.10">
    <property type="entry name" value="Hexapeptide repeat proteins"/>
    <property type="match status" value="1"/>
</dbReference>
<dbReference type="STRING" id="1437059.A6A05_00565"/>
<comment type="similarity">
    <text evidence="1">Belongs to the transferase hexapeptide repeat family.</text>
</comment>
<keyword evidence="4" id="KW-1185">Reference proteome</keyword>
<dbReference type="AlphaFoldDB" id="A0A178MWG2"/>
<evidence type="ECO:0000256" key="1">
    <source>
        <dbReference type="ARBA" id="ARBA00007274"/>
    </source>
</evidence>
<name>A0A178MWG2_9PROT</name>
<dbReference type="Proteomes" id="UP000078543">
    <property type="component" value="Unassembled WGS sequence"/>
</dbReference>
<evidence type="ECO:0000313" key="3">
    <source>
        <dbReference type="EMBL" id="OAN55086.1"/>
    </source>
</evidence>
<dbReference type="CDD" id="cd03360">
    <property type="entry name" value="LbH_AT_putative"/>
    <property type="match status" value="1"/>
</dbReference>
<dbReference type="InterPro" id="IPR020019">
    <property type="entry name" value="AcTrfase_PglD-like"/>
</dbReference>
<dbReference type="PANTHER" id="PTHR43300">
    <property type="entry name" value="ACETYLTRANSFERASE"/>
    <property type="match status" value="1"/>
</dbReference>
<comment type="caution">
    <text evidence="3">The sequence shown here is derived from an EMBL/GenBank/DDBJ whole genome shotgun (WGS) entry which is preliminary data.</text>
</comment>
<feature type="binding site" evidence="2">
    <location>
        <position position="85"/>
    </location>
    <ligand>
        <name>substrate</name>
    </ligand>
</feature>
<dbReference type="InterPro" id="IPR011004">
    <property type="entry name" value="Trimer_LpxA-like_sf"/>
</dbReference>